<dbReference type="AlphaFoldDB" id="A0AAN6VLW3"/>
<dbReference type="NCBIfam" id="TIGR00272">
    <property type="entry name" value="DPH2"/>
    <property type="match status" value="1"/>
</dbReference>
<keyword evidence="6 7" id="KW-0411">Iron-sulfur</keyword>
<dbReference type="Gene3D" id="3.40.50.11840">
    <property type="entry name" value="Diphthamide synthesis DPH1/DPH2 domain 1"/>
    <property type="match status" value="1"/>
</dbReference>
<evidence type="ECO:0000256" key="3">
    <source>
        <dbReference type="ARBA" id="ARBA00006179"/>
    </source>
</evidence>
<keyword evidence="7" id="KW-0963">Cytoplasm</keyword>
<keyword evidence="4 7" id="KW-0479">Metal-binding</keyword>
<reference evidence="9" key="2">
    <citation type="submission" date="2023-05" db="EMBL/GenBank/DDBJ databases">
        <authorList>
            <consortium name="Lawrence Berkeley National Laboratory"/>
            <person name="Steindorff A."/>
            <person name="Hensen N."/>
            <person name="Bonometti L."/>
            <person name="Westerberg I."/>
            <person name="Brannstrom I.O."/>
            <person name="Guillou S."/>
            <person name="Cros-Aarteil S."/>
            <person name="Calhoun S."/>
            <person name="Haridas S."/>
            <person name="Kuo A."/>
            <person name="Mondo S."/>
            <person name="Pangilinan J."/>
            <person name="Riley R."/>
            <person name="Labutti K."/>
            <person name="Andreopoulos B."/>
            <person name="Lipzen A."/>
            <person name="Chen C."/>
            <person name="Yanf M."/>
            <person name="Daum C."/>
            <person name="Ng V."/>
            <person name="Clum A."/>
            <person name="Ohm R."/>
            <person name="Martin F."/>
            <person name="Silar P."/>
            <person name="Natvig D."/>
            <person name="Lalanne C."/>
            <person name="Gautier V."/>
            <person name="Ament-Velasquez S.L."/>
            <person name="Kruys A."/>
            <person name="Hutchinson M.I."/>
            <person name="Powell A.J."/>
            <person name="Barry K."/>
            <person name="Miller A.N."/>
            <person name="Grigoriev I.V."/>
            <person name="Debuchy R."/>
            <person name="Gladieux P."/>
            <person name="Thoren M.H."/>
            <person name="Johannesson H."/>
        </authorList>
    </citation>
    <scope>NUCLEOTIDE SEQUENCE</scope>
    <source>
        <strain evidence="9">CBS 538.74</strain>
    </source>
</reference>
<evidence type="ECO:0000256" key="1">
    <source>
        <dbReference type="ARBA" id="ARBA00001966"/>
    </source>
</evidence>
<feature type="region of interest" description="Disordered" evidence="8">
    <location>
        <begin position="405"/>
        <end position="432"/>
    </location>
</feature>
<feature type="region of interest" description="Disordered" evidence="8">
    <location>
        <begin position="444"/>
        <end position="466"/>
    </location>
</feature>
<dbReference type="PANTHER" id="PTHR10762:SF2">
    <property type="entry name" value="2-(3-AMINO-3-CARBOXYPROPYL)HISTIDINE SYNTHASE SUBUNIT 2"/>
    <property type="match status" value="1"/>
</dbReference>
<dbReference type="GO" id="GO:0051536">
    <property type="term" value="F:iron-sulfur cluster binding"/>
    <property type="evidence" value="ECO:0007669"/>
    <property type="project" value="UniProtKB-KW"/>
</dbReference>
<gene>
    <name evidence="9" type="ORF">C8A00DRAFT_33230</name>
</gene>
<comment type="similarity">
    <text evidence="3 7">Belongs to the DPH1/DPH2 family. DPH2 subfamily.</text>
</comment>
<evidence type="ECO:0000256" key="8">
    <source>
        <dbReference type="SAM" id="MobiDB-lite"/>
    </source>
</evidence>
<dbReference type="Gene3D" id="3.40.50.11860">
    <property type="entry name" value="Diphthamide synthesis DPH1/DPH2 domain 3"/>
    <property type="match status" value="1"/>
</dbReference>
<comment type="caution">
    <text evidence="9">The sequence shown here is derived from an EMBL/GenBank/DDBJ whole genome shotgun (WGS) entry which is preliminary data.</text>
</comment>
<dbReference type="EMBL" id="MU856924">
    <property type="protein sequence ID" value="KAK4153977.1"/>
    <property type="molecule type" value="Genomic_DNA"/>
</dbReference>
<dbReference type="SFLD" id="SFLDS00032">
    <property type="entry name" value="Radical_SAM_3-amino-3-carboxyp"/>
    <property type="match status" value="1"/>
</dbReference>
<dbReference type="FunFam" id="3.40.50.11860:FF:000001">
    <property type="entry name" value="2-(3-amino-3-carboxypropyl)histidine synthase subunit 2"/>
    <property type="match status" value="1"/>
</dbReference>
<evidence type="ECO:0000256" key="2">
    <source>
        <dbReference type="ARBA" id="ARBA00005156"/>
    </source>
</evidence>
<keyword evidence="10" id="KW-1185">Reference proteome</keyword>
<name>A0AAN6VLW3_9PEZI</name>
<accession>A0AAN6VLW3</accession>
<dbReference type="GO" id="GO:0017183">
    <property type="term" value="P:protein histidyl modification to diphthamide"/>
    <property type="evidence" value="ECO:0007669"/>
    <property type="project" value="InterPro"/>
</dbReference>
<evidence type="ECO:0000256" key="5">
    <source>
        <dbReference type="ARBA" id="ARBA00023004"/>
    </source>
</evidence>
<comment type="function">
    <text evidence="7">Required for the first step of diphthamide biosynthesis, a post-translational modification of histidine which occurs in elongation factor 2. DPH1 and DPH2 transfer a 3-amino-3-carboxypropyl (ACP) group from S-adenosyl-L-methionine (SAM) to a histidine residue, the reaction is assisted by a reduction system comprising DPH3 and a NADH-dependent reductase. Facilitates the reduction of the catalytic iron-sulfur cluster found in the DPH1 subunit.</text>
</comment>
<dbReference type="Proteomes" id="UP001302745">
    <property type="component" value="Unassembled WGS sequence"/>
</dbReference>
<dbReference type="InterPro" id="IPR016435">
    <property type="entry name" value="DPH1/DPH2"/>
</dbReference>
<dbReference type="NCBIfam" id="TIGR00322">
    <property type="entry name" value="diphth2_R"/>
    <property type="match status" value="1"/>
</dbReference>
<dbReference type="Pfam" id="PF01866">
    <property type="entry name" value="Diphthamide_syn"/>
    <property type="match status" value="1"/>
</dbReference>
<dbReference type="PANTHER" id="PTHR10762">
    <property type="entry name" value="DIPHTHAMIDE BIOSYNTHESIS PROTEIN"/>
    <property type="match status" value="1"/>
</dbReference>
<proteinExistence type="inferred from homology"/>
<feature type="compositionally biased region" description="Acidic residues" evidence="8">
    <location>
        <begin position="411"/>
        <end position="428"/>
    </location>
</feature>
<comment type="pathway">
    <text evidence="2 7">Protein modification; peptidyl-diphthamide biosynthesis.</text>
</comment>
<protein>
    <recommendedName>
        <fullName evidence="7">2-(3-amino-3-carboxypropyl)histidine synthase subunit 2</fullName>
    </recommendedName>
</protein>
<comment type="subcellular location">
    <subcellularLocation>
        <location evidence="7">Cytoplasm</location>
    </subcellularLocation>
</comment>
<dbReference type="SFLD" id="SFLDG01121">
    <property type="entry name" value="Diphthamide_biosynthesis"/>
    <property type="match status" value="1"/>
</dbReference>
<evidence type="ECO:0000313" key="9">
    <source>
        <dbReference type="EMBL" id="KAK4153977.1"/>
    </source>
</evidence>
<evidence type="ECO:0000313" key="10">
    <source>
        <dbReference type="Proteomes" id="UP001302745"/>
    </source>
</evidence>
<dbReference type="SFLD" id="SFLDF00408">
    <property type="entry name" value="Diphthamide_biosynthesis_famil"/>
    <property type="match status" value="1"/>
</dbReference>
<dbReference type="GO" id="GO:0046872">
    <property type="term" value="F:metal ion binding"/>
    <property type="evidence" value="ECO:0007669"/>
    <property type="project" value="UniProtKB-KW"/>
</dbReference>
<comment type="cofactor">
    <cofactor evidence="1">
        <name>[4Fe-4S] cluster</name>
        <dbReference type="ChEBI" id="CHEBI:49883"/>
    </cofactor>
</comment>
<sequence length="539" mass="58482">MADELSAPPVLSTPAEYVFEHAVPLSETETQTPQKSDDELRELYEIARTAQEVRQGAWKRIALQFPDFMLRDAPWIVQALNTELETLPKQTDSASPAERIYILADTSYSACCVDEIAAEHVDADVVVHYGRSCLSPTSRLPVIYVFTHHNLDHEEVLAAFEKQYPDKDVKAVLMADVTYQDHVPALTSALHARGYTNLLSTTIIHDPTGQIPNRTLVAPQPQATDAPRAATNDSDLKSHSIFHISTPPTSLLLALSSRVQALHIHPTDNNNNTASSFSTPRLLGRRYARLLTLASAGIIGILVNTLSVSNYLSSVDTIRKQIAAAGKKSYTVVVGKLNPAKLANFAEVDGWVVVGCWESSLVEDDAGFYRPVITPFELGVALMGDERRVWSGEWWGGIEGVREKEEGVVAEGEEDQVDGEEEGDDDESAPPVFDLRTGKLVSHSRPMRNGVGVKTNGKPKSEGGLAGGATLSGTALALRPKAELAMVNGVVSPGAEYLRSRRTWQGLGSDYAAEESTAIEEGRSGVARGYTVGEDAGRR</sequence>
<dbReference type="GO" id="GO:0005737">
    <property type="term" value="C:cytoplasm"/>
    <property type="evidence" value="ECO:0007669"/>
    <property type="project" value="UniProtKB-SubCell"/>
</dbReference>
<evidence type="ECO:0000256" key="6">
    <source>
        <dbReference type="ARBA" id="ARBA00023014"/>
    </source>
</evidence>
<dbReference type="InterPro" id="IPR042263">
    <property type="entry name" value="DPH1/DPH2_1"/>
</dbReference>
<evidence type="ECO:0000256" key="7">
    <source>
        <dbReference type="RuleBase" id="RU364133"/>
    </source>
</evidence>
<dbReference type="InterPro" id="IPR010014">
    <property type="entry name" value="DHP2"/>
</dbReference>
<reference evidence="9" key="1">
    <citation type="journal article" date="2023" name="Mol. Phylogenet. Evol.">
        <title>Genome-scale phylogeny and comparative genomics of the fungal order Sordariales.</title>
        <authorList>
            <person name="Hensen N."/>
            <person name="Bonometti L."/>
            <person name="Westerberg I."/>
            <person name="Brannstrom I.O."/>
            <person name="Guillou S."/>
            <person name="Cros-Aarteil S."/>
            <person name="Calhoun S."/>
            <person name="Haridas S."/>
            <person name="Kuo A."/>
            <person name="Mondo S."/>
            <person name="Pangilinan J."/>
            <person name="Riley R."/>
            <person name="LaButti K."/>
            <person name="Andreopoulos B."/>
            <person name="Lipzen A."/>
            <person name="Chen C."/>
            <person name="Yan M."/>
            <person name="Daum C."/>
            <person name="Ng V."/>
            <person name="Clum A."/>
            <person name="Steindorff A."/>
            <person name="Ohm R.A."/>
            <person name="Martin F."/>
            <person name="Silar P."/>
            <person name="Natvig D.O."/>
            <person name="Lalanne C."/>
            <person name="Gautier V."/>
            <person name="Ament-Velasquez S.L."/>
            <person name="Kruys A."/>
            <person name="Hutchinson M.I."/>
            <person name="Powell A.J."/>
            <person name="Barry K."/>
            <person name="Miller A.N."/>
            <person name="Grigoriev I.V."/>
            <person name="Debuchy R."/>
            <person name="Gladieux P."/>
            <person name="Hiltunen Thoren M."/>
            <person name="Johannesson H."/>
        </authorList>
    </citation>
    <scope>NUCLEOTIDE SEQUENCE</scope>
    <source>
        <strain evidence="9">CBS 538.74</strain>
    </source>
</reference>
<dbReference type="FunFam" id="3.40.50.11840:FF:000010">
    <property type="entry name" value="2-(3-amino-3-carboxypropyl)histidine synthase subunit 2"/>
    <property type="match status" value="1"/>
</dbReference>
<dbReference type="InterPro" id="IPR042265">
    <property type="entry name" value="DPH1/DPH2_3"/>
</dbReference>
<evidence type="ECO:0000256" key="4">
    <source>
        <dbReference type="ARBA" id="ARBA00022723"/>
    </source>
</evidence>
<dbReference type="GO" id="GO:0090560">
    <property type="term" value="F:2-(3-amino-3-carboxypropyl)histidine synthase activity"/>
    <property type="evidence" value="ECO:0007669"/>
    <property type="project" value="InterPro"/>
</dbReference>
<organism evidence="9 10">
    <name type="scientific">Chaetomidium leptoderma</name>
    <dbReference type="NCBI Taxonomy" id="669021"/>
    <lineage>
        <taxon>Eukaryota</taxon>
        <taxon>Fungi</taxon>
        <taxon>Dikarya</taxon>
        <taxon>Ascomycota</taxon>
        <taxon>Pezizomycotina</taxon>
        <taxon>Sordariomycetes</taxon>
        <taxon>Sordariomycetidae</taxon>
        <taxon>Sordariales</taxon>
        <taxon>Chaetomiaceae</taxon>
        <taxon>Chaetomidium</taxon>
    </lineage>
</organism>
<keyword evidence="5 7" id="KW-0408">Iron</keyword>